<dbReference type="InterPro" id="IPR011042">
    <property type="entry name" value="6-blade_b-propeller_TolB-like"/>
</dbReference>
<proteinExistence type="predicted"/>
<evidence type="ECO:0000313" key="2">
    <source>
        <dbReference type="EMBL" id="KAF5266285.1"/>
    </source>
</evidence>
<protein>
    <recommendedName>
        <fullName evidence="4">SMP-30/Gluconolactonase/LRE-like region domain-containing protein</fullName>
    </recommendedName>
</protein>
<feature type="signal peptide" evidence="1">
    <location>
        <begin position="1"/>
        <end position="19"/>
    </location>
</feature>
<dbReference type="PANTHER" id="PTHR42060:SF1">
    <property type="entry name" value="NHL REPEAT-CONTAINING PROTEIN"/>
    <property type="match status" value="1"/>
</dbReference>
<dbReference type="SUPFAM" id="SSF63829">
    <property type="entry name" value="Calcium-dependent phosphotriesterase"/>
    <property type="match status" value="1"/>
</dbReference>
<dbReference type="AlphaFoldDB" id="A0A8H5EMF5"/>
<keyword evidence="1" id="KW-0732">Signal</keyword>
<evidence type="ECO:0008006" key="4">
    <source>
        <dbReference type="Google" id="ProtNLM"/>
    </source>
</evidence>
<dbReference type="Proteomes" id="UP000558688">
    <property type="component" value="Unassembled WGS sequence"/>
</dbReference>
<organism evidence="2 3">
    <name type="scientific">Fusarium oxysporum</name>
    <name type="common">Fusarium vascular wilt</name>
    <dbReference type="NCBI Taxonomy" id="5507"/>
    <lineage>
        <taxon>Eukaryota</taxon>
        <taxon>Fungi</taxon>
        <taxon>Dikarya</taxon>
        <taxon>Ascomycota</taxon>
        <taxon>Pezizomycotina</taxon>
        <taxon>Sordariomycetes</taxon>
        <taxon>Hypocreomycetidae</taxon>
        <taxon>Hypocreales</taxon>
        <taxon>Nectriaceae</taxon>
        <taxon>Fusarium</taxon>
        <taxon>Fusarium oxysporum species complex</taxon>
    </lineage>
</organism>
<dbReference type="InterPro" id="IPR052998">
    <property type="entry name" value="Hetero-Diels-Alderase-like"/>
</dbReference>
<dbReference type="PANTHER" id="PTHR42060">
    <property type="entry name" value="NHL REPEAT-CONTAINING PROTEIN-RELATED"/>
    <property type="match status" value="1"/>
</dbReference>
<feature type="chain" id="PRO_5034231885" description="SMP-30/Gluconolactonase/LRE-like region domain-containing protein" evidence="1">
    <location>
        <begin position="20"/>
        <end position="328"/>
    </location>
</feature>
<reference evidence="2" key="1">
    <citation type="submission" date="2020-02" db="EMBL/GenBank/DDBJ databases">
        <title>Identification and distribution of gene clusters putatively required for synthesis of sphingolipid metabolism inhibitors in phylogenetically diverse species of the filamentous fungus Fusarium.</title>
        <authorList>
            <person name="Kim H.-S."/>
            <person name="Busman M."/>
            <person name="Brown D.W."/>
            <person name="Divon H."/>
            <person name="Uhlig S."/>
            <person name="Proctor R.H."/>
        </authorList>
    </citation>
    <scope>NUCLEOTIDE SEQUENCE [LARGE SCALE GENOMIC DNA]</scope>
    <source>
        <strain evidence="2">NRRL 39464</strain>
    </source>
</reference>
<evidence type="ECO:0000313" key="3">
    <source>
        <dbReference type="Proteomes" id="UP000558688"/>
    </source>
</evidence>
<gene>
    <name evidence="2" type="ORF">FOXYS1_2877</name>
</gene>
<comment type="caution">
    <text evidence="2">The sequence shown here is derived from an EMBL/GenBank/DDBJ whole genome shotgun (WGS) entry which is preliminary data.</text>
</comment>
<sequence length="328" mass="35192">MKITLLNLSLALSAATGMASPVKAPTTRELFHFPNATFIENIAVRPNGHLLLNTFDNGRMYTIDPSASHITHRVAAQLLDVASLTGITEIAPDVFAVSGGNPTGTYSFEKGSLKVFVVDFSNGKKSHGKQTPVVKKIADVPNTEILNGMTHLPKHPHIILTADSVQGRIFRVDTKTGAVDVAFDDQKLAAGKDSSPPLGVNGIKIYDDYMYFTNSAQQFFGRIKITAKGDRAGDIEEIVTVADRSMAYDDFAMARDGTAYVGTHPSYLSKITPDGKQTILVGADNREILFAPTSAALSRDERKVYVITEGASTMGGVNGGQVVEVTLC</sequence>
<evidence type="ECO:0000256" key="1">
    <source>
        <dbReference type="SAM" id="SignalP"/>
    </source>
</evidence>
<dbReference type="Gene3D" id="2.120.10.30">
    <property type="entry name" value="TolB, C-terminal domain"/>
    <property type="match status" value="1"/>
</dbReference>
<accession>A0A8H5EMF5</accession>
<dbReference type="EMBL" id="JAAFOW010000420">
    <property type="protein sequence ID" value="KAF5266285.1"/>
    <property type="molecule type" value="Genomic_DNA"/>
</dbReference>
<name>A0A8H5EMF5_FUSOX</name>